<dbReference type="Proteomes" id="UP001279734">
    <property type="component" value="Unassembled WGS sequence"/>
</dbReference>
<organism evidence="1 2">
    <name type="scientific">Nepenthes gracilis</name>
    <name type="common">Slender pitcher plant</name>
    <dbReference type="NCBI Taxonomy" id="150966"/>
    <lineage>
        <taxon>Eukaryota</taxon>
        <taxon>Viridiplantae</taxon>
        <taxon>Streptophyta</taxon>
        <taxon>Embryophyta</taxon>
        <taxon>Tracheophyta</taxon>
        <taxon>Spermatophyta</taxon>
        <taxon>Magnoliopsida</taxon>
        <taxon>eudicotyledons</taxon>
        <taxon>Gunneridae</taxon>
        <taxon>Pentapetalae</taxon>
        <taxon>Caryophyllales</taxon>
        <taxon>Nepenthaceae</taxon>
        <taxon>Nepenthes</taxon>
    </lineage>
</organism>
<evidence type="ECO:0000313" key="1">
    <source>
        <dbReference type="EMBL" id="GMH22338.1"/>
    </source>
</evidence>
<protein>
    <submittedName>
        <fullName evidence="1">Uncharacterized protein</fullName>
    </submittedName>
</protein>
<comment type="caution">
    <text evidence="1">The sequence shown here is derived from an EMBL/GenBank/DDBJ whole genome shotgun (WGS) entry which is preliminary data.</text>
</comment>
<name>A0AAD3T2A1_NEPGR</name>
<dbReference type="AlphaFoldDB" id="A0AAD3T2A1"/>
<evidence type="ECO:0000313" key="2">
    <source>
        <dbReference type="Proteomes" id="UP001279734"/>
    </source>
</evidence>
<sequence length="68" mass="7329">MPSSQSDPEIEMKHRAQLLPFSTPSTASFSILPKSQELPQLKPSSLALSLSPIVKRGSGGLEAHQVFL</sequence>
<accession>A0AAD3T2A1</accession>
<reference evidence="1" key="1">
    <citation type="submission" date="2023-05" db="EMBL/GenBank/DDBJ databases">
        <title>Nepenthes gracilis genome sequencing.</title>
        <authorList>
            <person name="Fukushima K."/>
        </authorList>
    </citation>
    <scope>NUCLEOTIDE SEQUENCE</scope>
    <source>
        <strain evidence="1">SING2019-196</strain>
    </source>
</reference>
<keyword evidence="2" id="KW-1185">Reference proteome</keyword>
<proteinExistence type="predicted"/>
<gene>
    <name evidence="1" type="ORF">Nepgr_024181</name>
</gene>
<dbReference type="EMBL" id="BSYO01000024">
    <property type="protein sequence ID" value="GMH22338.1"/>
    <property type="molecule type" value="Genomic_DNA"/>
</dbReference>